<organism evidence="2 3">
    <name type="scientific">Globodera pallida</name>
    <name type="common">Potato cyst nematode worm</name>
    <name type="synonym">Heterodera pallida</name>
    <dbReference type="NCBI Taxonomy" id="36090"/>
    <lineage>
        <taxon>Eukaryota</taxon>
        <taxon>Metazoa</taxon>
        <taxon>Ecdysozoa</taxon>
        <taxon>Nematoda</taxon>
        <taxon>Chromadorea</taxon>
        <taxon>Rhabditida</taxon>
        <taxon>Tylenchina</taxon>
        <taxon>Tylenchomorpha</taxon>
        <taxon>Tylenchoidea</taxon>
        <taxon>Heteroderidae</taxon>
        <taxon>Heteroderinae</taxon>
        <taxon>Globodera</taxon>
    </lineage>
</organism>
<sequence length="110" mass="12461">MGSKLLVAINRDGISLHALESKQHICTYGFEQICQWQPANTYFHITMDKGNRLLFETTLGHKMDDLLTTYIQALIARRDNATKCHNINAKSENGTYTPPLLAIGHNREFA</sequence>
<evidence type="ECO:0000313" key="3">
    <source>
        <dbReference type="WBParaSite" id="GPLIN_000784200"/>
    </source>
</evidence>
<dbReference type="Pfam" id="PF02174">
    <property type="entry name" value="IRS"/>
    <property type="match status" value="1"/>
</dbReference>
<dbReference type="AlphaFoldDB" id="A0A183C4P8"/>
<accession>A0A183C4P8</accession>
<dbReference type="Gene3D" id="2.30.29.30">
    <property type="entry name" value="Pleckstrin-homology domain (PH domain)/Phosphotyrosine-binding domain (PTB)"/>
    <property type="match status" value="1"/>
</dbReference>
<protein>
    <submittedName>
        <fullName evidence="3">FERM domain-containing protein</fullName>
    </submittedName>
</protein>
<reference evidence="2" key="1">
    <citation type="submission" date="2013-12" db="EMBL/GenBank/DDBJ databases">
        <authorList>
            <person name="Aslett M."/>
        </authorList>
    </citation>
    <scope>NUCLEOTIDE SEQUENCE [LARGE SCALE GENOMIC DNA]</scope>
    <source>
        <strain evidence="2">Lindley</strain>
    </source>
</reference>
<feature type="domain" description="IRS-type PTB" evidence="1">
    <location>
        <begin position="3"/>
        <end position="74"/>
    </location>
</feature>
<dbReference type="InterPro" id="IPR011993">
    <property type="entry name" value="PH-like_dom_sf"/>
</dbReference>
<reference evidence="3" key="3">
    <citation type="submission" date="2016-06" db="UniProtKB">
        <authorList>
            <consortium name="WormBaseParasite"/>
        </authorList>
    </citation>
    <scope>IDENTIFICATION</scope>
</reference>
<evidence type="ECO:0000313" key="2">
    <source>
        <dbReference type="Proteomes" id="UP000050741"/>
    </source>
</evidence>
<dbReference type="Proteomes" id="UP000050741">
    <property type="component" value="Unassembled WGS sequence"/>
</dbReference>
<dbReference type="OrthoDB" id="5865851at2759"/>
<proteinExistence type="predicted"/>
<dbReference type="SUPFAM" id="SSF50729">
    <property type="entry name" value="PH domain-like"/>
    <property type="match status" value="1"/>
</dbReference>
<evidence type="ECO:0000259" key="1">
    <source>
        <dbReference type="Pfam" id="PF02174"/>
    </source>
</evidence>
<dbReference type="InterPro" id="IPR002404">
    <property type="entry name" value="IRS_PTB"/>
</dbReference>
<reference evidence="2" key="2">
    <citation type="submission" date="2014-05" db="EMBL/GenBank/DDBJ databases">
        <title>The genome and life-stage specific transcriptomes of Globodera pallida elucidate key aspects of plant parasitism by a cyst nematode.</title>
        <authorList>
            <person name="Cotton J.A."/>
            <person name="Lilley C.J."/>
            <person name="Jones L.M."/>
            <person name="Kikuchi T."/>
            <person name="Reid A.J."/>
            <person name="Thorpe P."/>
            <person name="Tsai I.J."/>
            <person name="Beasley H."/>
            <person name="Blok V."/>
            <person name="Cock P.J.A."/>
            <person name="Van den Akker S.E."/>
            <person name="Holroyd N."/>
            <person name="Hunt M."/>
            <person name="Mantelin S."/>
            <person name="Naghra H."/>
            <person name="Pain A."/>
            <person name="Palomares-Rius J.E."/>
            <person name="Zarowiecki M."/>
            <person name="Berriman M."/>
            <person name="Jones J.T."/>
            <person name="Urwin P.E."/>
        </authorList>
    </citation>
    <scope>NUCLEOTIDE SEQUENCE [LARGE SCALE GENOMIC DNA]</scope>
    <source>
        <strain evidence="2">Lindley</strain>
    </source>
</reference>
<dbReference type="WBParaSite" id="GPLIN_000784200">
    <property type="protein sequence ID" value="GPLIN_000784200"/>
    <property type="gene ID" value="GPLIN_000784200"/>
</dbReference>
<keyword evidence="2" id="KW-1185">Reference proteome</keyword>
<name>A0A183C4P8_GLOPA</name>